<comment type="caution">
    <text evidence="2">The sequence shown here is derived from an EMBL/GenBank/DDBJ whole genome shotgun (WGS) entry which is preliminary data.</text>
</comment>
<dbReference type="Gene3D" id="3.40.33.10">
    <property type="entry name" value="CAP"/>
    <property type="match status" value="1"/>
</dbReference>
<name>A0A8S3YHN3_9EUPU</name>
<dbReference type="InterPro" id="IPR014044">
    <property type="entry name" value="CAP_dom"/>
</dbReference>
<gene>
    <name evidence="2" type="ORF">CUNI_LOCUS28</name>
</gene>
<organism evidence="2 3">
    <name type="scientific">Candidula unifasciata</name>
    <dbReference type="NCBI Taxonomy" id="100452"/>
    <lineage>
        <taxon>Eukaryota</taxon>
        <taxon>Metazoa</taxon>
        <taxon>Spiralia</taxon>
        <taxon>Lophotrochozoa</taxon>
        <taxon>Mollusca</taxon>
        <taxon>Gastropoda</taxon>
        <taxon>Heterobranchia</taxon>
        <taxon>Euthyneura</taxon>
        <taxon>Panpulmonata</taxon>
        <taxon>Eupulmonata</taxon>
        <taxon>Stylommatophora</taxon>
        <taxon>Helicina</taxon>
        <taxon>Helicoidea</taxon>
        <taxon>Geomitridae</taxon>
        <taxon>Candidula</taxon>
    </lineage>
</organism>
<sequence>LLSVFVVCLTPENIEELLSLHNRYRKAISSEQQAYNVSNMNSLEWSDRLSVQAAETATCRSARPRQLELVRNTFGHVNVGRRRHGNGNLSQIVDMWFAERSRYLPEEGECFPWDGCTSYKNMINAKHRKMGCATAEGCGRGLSYVVLMCLYEGG</sequence>
<dbReference type="AlphaFoldDB" id="A0A8S3YHN3"/>
<reference evidence="2" key="1">
    <citation type="submission" date="2021-04" db="EMBL/GenBank/DDBJ databases">
        <authorList>
            <consortium name="Molecular Ecology Group"/>
        </authorList>
    </citation>
    <scope>NUCLEOTIDE SEQUENCE</scope>
</reference>
<dbReference type="InterPro" id="IPR035940">
    <property type="entry name" value="CAP_sf"/>
</dbReference>
<feature type="non-terminal residue" evidence="2">
    <location>
        <position position="1"/>
    </location>
</feature>
<protein>
    <recommendedName>
        <fullName evidence="1">SCP domain-containing protein</fullName>
    </recommendedName>
</protein>
<dbReference type="CDD" id="cd05380">
    <property type="entry name" value="CAP_euk"/>
    <property type="match status" value="1"/>
</dbReference>
<evidence type="ECO:0000313" key="2">
    <source>
        <dbReference type="EMBL" id="CAG5114470.1"/>
    </source>
</evidence>
<dbReference type="PANTHER" id="PTHR10334">
    <property type="entry name" value="CYSTEINE-RICH SECRETORY PROTEIN-RELATED"/>
    <property type="match status" value="1"/>
</dbReference>
<dbReference type="SUPFAM" id="SSF55797">
    <property type="entry name" value="PR-1-like"/>
    <property type="match status" value="1"/>
</dbReference>
<dbReference type="InterPro" id="IPR001283">
    <property type="entry name" value="CRISP-related"/>
</dbReference>
<accession>A0A8S3YHN3</accession>
<keyword evidence="3" id="KW-1185">Reference proteome</keyword>
<proteinExistence type="predicted"/>
<evidence type="ECO:0000313" key="3">
    <source>
        <dbReference type="Proteomes" id="UP000678393"/>
    </source>
</evidence>
<dbReference type="EMBL" id="CAJHNH020000001">
    <property type="protein sequence ID" value="CAG5114470.1"/>
    <property type="molecule type" value="Genomic_DNA"/>
</dbReference>
<dbReference type="Pfam" id="PF00188">
    <property type="entry name" value="CAP"/>
    <property type="match status" value="1"/>
</dbReference>
<evidence type="ECO:0000259" key="1">
    <source>
        <dbReference type="SMART" id="SM00198"/>
    </source>
</evidence>
<feature type="domain" description="SCP" evidence="1">
    <location>
        <begin position="12"/>
        <end position="153"/>
    </location>
</feature>
<dbReference type="SMART" id="SM00198">
    <property type="entry name" value="SCP"/>
    <property type="match status" value="1"/>
</dbReference>
<dbReference type="Proteomes" id="UP000678393">
    <property type="component" value="Unassembled WGS sequence"/>
</dbReference>
<feature type="non-terminal residue" evidence="2">
    <location>
        <position position="154"/>
    </location>
</feature>
<dbReference type="OrthoDB" id="10026604at2759"/>